<evidence type="ECO:0000313" key="2">
    <source>
        <dbReference type="Proteomes" id="UP000754563"/>
    </source>
</evidence>
<comment type="caution">
    <text evidence="1">The sequence shown here is derived from an EMBL/GenBank/DDBJ whole genome shotgun (WGS) entry which is preliminary data.</text>
</comment>
<gene>
    <name evidence="1" type="ORF">KC717_06775</name>
</gene>
<reference evidence="1" key="1">
    <citation type="submission" date="2020-04" db="EMBL/GenBank/DDBJ databases">
        <authorList>
            <person name="Zhang T."/>
        </authorList>
    </citation>
    <scope>NUCLEOTIDE SEQUENCE</scope>
    <source>
        <strain evidence="1">HKST-UBA11</strain>
    </source>
</reference>
<dbReference type="Proteomes" id="UP000754563">
    <property type="component" value="Unassembled WGS sequence"/>
</dbReference>
<evidence type="ECO:0000313" key="1">
    <source>
        <dbReference type="EMBL" id="MCA9386321.1"/>
    </source>
</evidence>
<name>A0A955RL04_9BACT</name>
<dbReference type="EMBL" id="JAGQLH010000125">
    <property type="protein sequence ID" value="MCA9386321.1"/>
    <property type="molecule type" value="Genomic_DNA"/>
</dbReference>
<sequence>TIDALNSIIKKPSGYPAIIQALSTVRGKLFIGIIEKRPDQGVFFRGWLRRLWEITEVAQGLNR</sequence>
<proteinExistence type="predicted"/>
<accession>A0A955RL04</accession>
<protein>
    <recommendedName>
        <fullName evidence="3">Peptidoglycan binding domain-containing protein</fullName>
    </recommendedName>
</protein>
<organism evidence="1 2">
    <name type="scientific">Candidatus Dojkabacteria bacterium</name>
    <dbReference type="NCBI Taxonomy" id="2099670"/>
    <lineage>
        <taxon>Bacteria</taxon>
        <taxon>Candidatus Dojkabacteria</taxon>
    </lineage>
</organism>
<feature type="non-terminal residue" evidence="1">
    <location>
        <position position="1"/>
    </location>
</feature>
<reference evidence="1" key="2">
    <citation type="journal article" date="2021" name="Microbiome">
        <title>Successional dynamics and alternative stable states in a saline activated sludge microbial community over 9 years.</title>
        <authorList>
            <person name="Wang Y."/>
            <person name="Ye J."/>
            <person name="Ju F."/>
            <person name="Liu L."/>
            <person name="Boyd J.A."/>
            <person name="Deng Y."/>
            <person name="Parks D.H."/>
            <person name="Jiang X."/>
            <person name="Yin X."/>
            <person name="Woodcroft B.J."/>
            <person name="Tyson G.W."/>
            <person name="Hugenholtz P."/>
            <person name="Polz M.F."/>
            <person name="Zhang T."/>
        </authorList>
    </citation>
    <scope>NUCLEOTIDE SEQUENCE</scope>
    <source>
        <strain evidence="1">HKST-UBA11</strain>
    </source>
</reference>
<evidence type="ECO:0008006" key="3">
    <source>
        <dbReference type="Google" id="ProtNLM"/>
    </source>
</evidence>
<dbReference type="AlphaFoldDB" id="A0A955RL04"/>